<evidence type="ECO:0000259" key="1">
    <source>
        <dbReference type="PROSITE" id="PS51186"/>
    </source>
</evidence>
<keyword evidence="2" id="KW-0808">Transferase</keyword>
<dbReference type="EMBL" id="QKRA01000005">
    <property type="protein sequence ID" value="RDL43982.1"/>
    <property type="molecule type" value="Genomic_DNA"/>
</dbReference>
<proteinExistence type="predicted"/>
<dbReference type="Proteomes" id="UP000254326">
    <property type="component" value="Unassembled WGS sequence"/>
</dbReference>
<dbReference type="OrthoDB" id="3389160at2"/>
<accession>A0A370U890</accession>
<name>A0A370U890_9GAMM</name>
<dbReference type="GO" id="GO:0016747">
    <property type="term" value="F:acyltransferase activity, transferring groups other than amino-acyl groups"/>
    <property type="evidence" value="ECO:0007669"/>
    <property type="project" value="InterPro"/>
</dbReference>
<evidence type="ECO:0000313" key="3">
    <source>
        <dbReference type="Proteomes" id="UP000254326"/>
    </source>
</evidence>
<dbReference type="Pfam" id="PF00583">
    <property type="entry name" value="Acetyltransf_1"/>
    <property type="match status" value="1"/>
</dbReference>
<comment type="caution">
    <text evidence="2">The sequence shown here is derived from an EMBL/GenBank/DDBJ whole genome shotgun (WGS) entry which is preliminary data.</text>
</comment>
<gene>
    <name evidence="2" type="ORF">DN730_12450</name>
</gene>
<sequence length="176" mass="19807">MDLFKVDTLTPYLHDLVELLIDAVDNGAAIGFLPPLSEQEAIDYWHCINDEIQHNSRQIVLVRVDEKVVGAIQLELYAKANALHRAGIEKWMVLSSYQGQGLGRSLLQGVEKVAASLNRQLLTCDTRVGDLAETILTQQGWHQVGEVPKYSRTVMGTFYDCAIYYKPIEPTQDLYV</sequence>
<protein>
    <submittedName>
        <fullName evidence="2">GNAT family N-acetyltransferase</fullName>
    </submittedName>
</protein>
<dbReference type="PROSITE" id="PS51186">
    <property type="entry name" value="GNAT"/>
    <property type="match status" value="1"/>
</dbReference>
<dbReference type="InterPro" id="IPR016181">
    <property type="entry name" value="Acyl_CoA_acyltransferase"/>
</dbReference>
<keyword evidence="3" id="KW-1185">Reference proteome</keyword>
<dbReference type="InterPro" id="IPR000182">
    <property type="entry name" value="GNAT_dom"/>
</dbReference>
<dbReference type="CDD" id="cd04301">
    <property type="entry name" value="NAT_SF"/>
    <property type="match status" value="1"/>
</dbReference>
<reference evidence="2 3" key="1">
    <citation type="submission" date="2018-06" db="EMBL/GenBank/DDBJ databases">
        <title>Marinomonas sp. YLB-05 draft genome sequence.</title>
        <authorList>
            <person name="Yu L."/>
            <person name="Tang X."/>
        </authorList>
    </citation>
    <scope>NUCLEOTIDE SEQUENCE [LARGE SCALE GENOMIC DNA]</scope>
    <source>
        <strain evidence="2 3">YLB-05</strain>
    </source>
</reference>
<dbReference type="AlphaFoldDB" id="A0A370U890"/>
<dbReference type="Gene3D" id="3.40.630.30">
    <property type="match status" value="1"/>
</dbReference>
<feature type="domain" description="N-acetyltransferase" evidence="1">
    <location>
        <begin position="4"/>
        <end position="160"/>
    </location>
</feature>
<evidence type="ECO:0000313" key="2">
    <source>
        <dbReference type="EMBL" id="RDL43982.1"/>
    </source>
</evidence>
<organism evidence="2 3">
    <name type="scientific">Marinomonas piezotolerans</name>
    <dbReference type="NCBI Taxonomy" id="2213058"/>
    <lineage>
        <taxon>Bacteria</taxon>
        <taxon>Pseudomonadati</taxon>
        <taxon>Pseudomonadota</taxon>
        <taxon>Gammaproteobacteria</taxon>
        <taxon>Oceanospirillales</taxon>
        <taxon>Oceanospirillaceae</taxon>
        <taxon>Marinomonas</taxon>
    </lineage>
</organism>
<dbReference type="SUPFAM" id="SSF55729">
    <property type="entry name" value="Acyl-CoA N-acyltransferases (Nat)"/>
    <property type="match status" value="1"/>
</dbReference>